<dbReference type="SUPFAM" id="SSF53474">
    <property type="entry name" value="alpha/beta-Hydrolases"/>
    <property type="match status" value="1"/>
</dbReference>
<dbReference type="EMBL" id="CAVMBE010000025">
    <property type="protein sequence ID" value="CAK4014551.1"/>
    <property type="molecule type" value="Genomic_DNA"/>
</dbReference>
<dbReference type="Proteomes" id="UP001296104">
    <property type="component" value="Unassembled WGS sequence"/>
</dbReference>
<dbReference type="PANTHER" id="PTHR17630:SF105">
    <property type="entry name" value="DIENELACTONE HYDROLASE FAMILY PROTEIN (AFU_ORTHOLOGUE AFUA_4G08790)"/>
    <property type="match status" value="1"/>
</dbReference>
<dbReference type="InterPro" id="IPR029058">
    <property type="entry name" value="AB_hydrolase_fold"/>
</dbReference>
<dbReference type="InterPro" id="IPR002925">
    <property type="entry name" value="Dienelactn_hydro"/>
</dbReference>
<feature type="domain" description="Dienelactone hydrolase" evidence="1">
    <location>
        <begin position="32"/>
        <end position="288"/>
    </location>
</feature>
<name>A0AAI9EAW8_9PEZI</name>
<dbReference type="Gene3D" id="3.40.50.1820">
    <property type="entry name" value="alpha/beta hydrolase"/>
    <property type="match status" value="1"/>
</dbReference>
<gene>
    <name evidence="2" type="ORF">LECACI_7A004538</name>
</gene>
<dbReference type="Pfam" id="PF01738">
    <property type="entry name" value="DLH"/>
    <property type="match status" value="1"/>
</dbReference>
<evidence type="ECO:0000313" key="3">
    <source>
        <dbReference type="Proteomes" id="UP001296104"/>
    </source>
</evidence>
<evidence type="ECO:0000259" key="1">
    <source>
        <dbReference type="Pfam" id="PF01738"/>
    </source>
</evidence>
<dbReference type="PANTHER" id="PTHR17630">
    <property type="entry name" value="DIENELACTONE HYDROLASE"/>
    <property type="match status" value="1"/>
</dbReference>
<protein>
    <recommendedName>
        <fullName evidence="1">Dienelactone hydrolase domain-containing protein</fullName>
    </recommendedName>
</protein>
<accession>A0AAI9EAW8</accession>
<organism evidence="2 3">
    <name type="scientific">Lecanosticta acicola</name>
    <dbReference type="NCBI Taxonomy" id="111012"/>
    <lineage>
        <taxon>Eukaryota</taxon>
        <taxon>Fungi</taxon>
        <taxon>Dikarya</taxon>
        <taxon>Ascomycota</taxon>
        <taxon>Pezizomycotina</taxon>
        <taxon>Dothideomycetes</taxon>
        <taxon>Dothideomycetidae</taxon>
        <taxon>Mycosphaerellales</taxon>
        <taxon>Mycosphaerellaceae</taxon>
        <taxon>Lecanosticta</taxon>
    </lineage>
</organism>
<proteinExistence type="predicted"/>
<keyword evidence="3" id="KW-1185">Reference proteome</keyword>
<reference evidence="2" key="1">
    <citation type="submission" date="2023-11" db="EMBL/GenBank/DDBJ databases">
        <authorList>
            <person name="Alioto T."/>
            <person name="Alioto T."/>
            <person name="Gomez Garrido J."/>
        </authorList>
    </citation>
    <scope>NUCLEOTIDE SEQUENCE</scope>
</reference>
<evidence type="ECO:0000313" key="2">
    <source>
        <dbReference type="EMBL" id="CAK4014551.1"/>
    </source>
</evidence>
<dbReference type="AlphaFoldDB" id="A0AAI9EAW8"/>
<comment type="caution">
    <text evidence="2">The sequence shown here is derived from an EMBL/GenBank/DDBJ whole genome shotgun (WGS) entry which is preliminary data.</text>
</comment>
<sequence length="290" mass="30795">MAISGVGMSACCLSGKLAQGTPTGREEKVGGVDTYIAEPQGGSKSKTVVFLVDIFGWKLPNVRLLADNYAKAGFYAYIPDAHTGDSLPSAFLDTVEPPLPKRETLTVVDKAAATAQVGATLGPWLLKHREGVARPLIENFISHVRSLPGTQKVGALGFCWGGRYAILAAQAPFSGVAGRGVDAAFACHPSLVAIPGDFEPVVAPLGLAVGDQDSLLSKEQDEQIAEVFEKKAKGEQGDRMVGGIGGFEMKIYEGQVHGFALRGDWSSARDQRAMDDAEQQGIAWFNRFLS</sequence>
<dbReference type="GO" id="GO:0016787">
    <property type="term" value="F:hydrolase activity"/>
    <property type="evidence" value="ECO:0007669"/>
    <property type="project" value="InterPro"/>
</dbReference>